<feature type="region of interest" description="Disordered" evidence="1">
    <location>
        <begin position="1"/>
        <end position="47"/>
    </location>
</feature>
<evidence type="ECO:0000313" key="4">
    <source>
        <dbReference type="Proteomes" id="UP000682733"/>
    </source>
</evidence>
<name>A0A8S2GJQ6_9BILA</name>
<accession>A0A8S2GJQ6</accession>
<evidence type="ECO:0000313" key="3">
    <source>
        <dbReference type="EMBL" id="CAF3523800.1"/>
    </source>
</evidence>
<reference evidence="3" key="1">
    <citation type="submission" date="2021-02" db="EMBL/GenBank/DDBJ databases">
        <authorList>
            <person name="Nowell W R."/>
        </authorList>
    </citation>
    <scope>NUCLEOTIDE SEQUENCE</scope>
</reference>
<dbReference type="EMBL" id="CAJOBA010000334">
    <property type="protein sequence ID" value="CAF3523800.1"/>
    <property type="molecule type" value="Genomic_DNA"/>
</dbReference>
<dbReference type="Proteomes" id="UP000682733">
    <property type="component" value="Unassembled WGS sequence"/>
</dbReference>
<comment type="caution">
    <text evidence="3">The sequence shown here is derived from an EMBL/GenBank/DDBJ whole genome shotgun (WGS) entry which is preliminary data.</text>
</comment>
<feature type="compositionally biased region" description="Basic and acidic residues" evidence="1">
    <location>
        <begin position="19"/>
        <end position="39"/>
    </location>
</feature>
<dbReference type="GO" id="GO:0016324">
    <property type="term" value="C:apical plasma membrane"/>
    <property type="evidence" value="ECO:0007669"/>
    <property type="project" value="TreeGrafter"/>
</dbReference>
<sequence length="224" mass="24986">MPWSADGGGHVFILPEPGVRSDDNQEENSLRDQVLKKDSSSTASNLPSFFDSVFNQRLPNNNSEDENLDSKIEQHGLNSALIDQQDQQQNPFLFSSSASSMSITGRTTPSGCYEERRVKRDSTGVEEITTTKRCGDKFYGVVSKNGKVIRDYGNSTKEELDQIDMTTTVQDDEDEDDQPPVLGGDNRQSFFRKLFVTIVRDDCADGYCFVIVDRDGVDCVIVCN</sequence>
<dbReference type="GO" id="GO:0016529">
    <property type="term" value="C:sarcoplasmic reticulum"/>
    <property type="evidence" value="ECO:0007669"/>
    <property type="project" value="TreeGrafter"/>
</dbReference>
<dbReference type="AlphaFoldDB" id="A0A8S2GJQ6"/>
<dbReference type="PANTHER" id="PTHR14938:SF2">
    <property type="entry name" value="HCLS1-ASSOCIATED PROTEIN X-1"/>
    <property type="match status" value="1"/>
</dbReference>
<dbReference type="GO" id="GO:0030136">
    <property type="term" value="C:clathrin-coated vesicle"/>
    <property type="evidence" value="ECO:0007669"/>
    <property type="project" value="TreeGrafter"/>
</dbReference>
<feature type="compositionally biased region" description="Gly residues" evidence="1">
    <location>
        <begin position="1"/>
        <end position="10"/>
    </location>
</feature>
<dbReference type="GO" id="GO:0015629">
    <property type="term" value="C:actin cytoskeleton"/>
    <property type="evidence" value="ECO:0007669"/>
    <property type="project" value="TreeGrafter"/>
</dbReference>
<dbReference type="GO" id="GO:0043066">
    <property type="term" value="P:negative regulation of apoptotic process"/>
    <property type="evidence" value="ECO:0007669"/>
    <property type="project" value="InterPro"/>
</dbReference>
<evidence type="ECO:0000313" key="2">
    <source>
        <dbReference type="EMBL" id="CAF0745849.1"/>
    </source>
</evidence>
<organism evidence="3 4">
    <name type="scientific">Didymodactylos carnosus</name>
    <dbReference type="NCBI Taxonomy" id="1234261"/>
    <lineage>
        <taxon>Eukaryota</taxon>
        <taxon>Metazoa</taxon>
        <taxon>Spiralia</taxon>
        <taxon>Gnathifera</taxon>
        <taxon>Rotifera</taxon>
        <taxon>Eurotatoria</taxon>
        <taxon>Bdelloidea</taxon>
        <taxon>Philodinida</taxon>
        <taxon>Philodinidae</taxon>
        <taxon>Didymodactylos</taxon>
    </lineage>
</organism>
<proteinExistence type="predicted"/>
<evidence type="ECO:0000256" key="1">
    <source>
        <dbReference type="SAM" id="MobiDB-lite"/>
    </source>
</evidence>
<dbReference type="EMBL" id="CAJNOK010000334">
    <property type="protein sequence ID" value="CAF0745849.1"/>
    <property type="molecule type" value="Genomic_DNA"/>
</dbReference>
<protein>
    <submittedName>
        <fullName evidence="3">Uncharacterized protein</fullName>
    </submittedName>
</protein>
<dbReference type="GO" id="GO:0030833">
    <property type="term" value="P:regulation of actin filament polymerization"/>
    <property type="evidence" value="ECO:0007669"/>
    <property type="project" value="TreeGrafter"/>
</dbReference>
<gene>
    <name evidence="2" type="ORF">OVA965_LOCUS1715</name>
    <name evidence="3" type="ORF">TMI583_LOCUS1715</name>
</gene>
<dbReference type="InterPro" id="IPR017248">
    <property type="entry name" value="HAX-1"/>
</dbReference>
<dbReference type="GO" id="GO:0005739">
    <property type="term" value="C:mitochondrion"/>
    <property type="evidence" value="ECO:0007669"/>
    <property type="project" value="TreeGrafter"/>
</dbReference>
<dbReference type="Proteomes" id="UP000677228">
    <property type="component" value="Unassembled WGS sequence"/>
</dbReference>
<dbReference type="PANTHER" id="PTHR14938">
    <property type="entry name" value="HCLS1-ASSOCIATED PROTEIN X-1"/>
    <property type="match status" value="1"/>
</dbReference>